<dbReference type="PROSITE" id="PS50908">
    <property type="entry name" value="RWD"/>
    <property type="match status" value="1"/>
</dbReference>
<dbReference type="Ensembl" id="ENSPMGT00000025737.1">
    <property type="protein sequence ID" value="ENSPMGP00000024156.1"/>
    <property type="gene ID" value="ENSPMGG00000019535.1"/>
</dbReference>
<dbReference type="STRING" id="409849.ENSPMGP00000024156"/>
<dbReference type="InterPro" id="IPR011009">
    <property type="entry name" value="Kinase-like_dom_sf"/>
</dbReference>
<evidence type="ECO:0000313" key="4">
    <source>
        <dbReference type="Proteomes" id="UP000261520"/>
    </source>
</evidence>
<dbReference type="SUPFAM" id="SSF56112">
    <property type="entry name" value="Protein kinase-like (PK-like)"/>
    <property type="match status" value="1"/>
</dbReference>
<dbReference type="Pfam" id="PF05773">
    <property type="entry name" value="RWD"/>
    <property type="match status" value="1"/>
</dbReference>
<dbReference type="GO" id="GO:0005737">
    <property type="term" value="C:cytoplasm"/>
    <property type="evidence" value="ECO:0007669"/>
    <property type="project" value="TreeGrafter"/>
</dbReference>
<dbReference type="SUPFAM" id="SSF54495">
    <property type="entry name" value="UBC-like"/>
    <property type="match status" value="1"/>
</dbReference>
<protein>
    <recommendedName>
        <fullName evidence="5">Protein kinase domain-containing protein</fullName>
    </recommendedName>
</protein>
<evidence type="ECO:0000259" key="1">
    <source>
        <dbReference type="PROSITE" id="PS50011"/>
    </source>
</evidence>
<dbReference type="PANTHER" id="PTHR24361:SF656">
    <property type="entry name" value="MITOGEN-ACTIVATED PROTEIN KINASE KINASE KINASE 3"/>
    <property type="match status" value="1"/>
</dbReference>
<dbReference type="CDD" id="cd14012">
    <property type="entry name" value="PK_eIF2AK_GCN2_rpt1"/>
    <property type="match status" value="1"/>
</dbReference>
<accession>A0A3B4B6I1</accession>
<feature type="domain" description="RWD" evidence="2">
    <location>
        <begin position="20"/>
        <end position="133"/>
    </location>
</feature>
<dbReference type="SMART" id="SM00591">
    <property type="entry name" value="RWD"/>
    <property type="match status" value="1"/>
</dbReference>
<dbReference type="FunFam" id="1.10.510.10:FF:000353">
    <property type="entry name" value="Eukaryotic translation initiation factor 2-alpha kinase 4"/>
    <property type="match status" value="1"/>
</dbReference>
<dbReference type="InterPro" id="IPR000719">
    <property type="entry name" value="Prot_kinase_dom"/>
</dbReference>
<dbReference type="Pfam" id="PF00069">
    <property type="entry name" value="Pkinase"/>
    <property type="match status" value="1"/>
</dbReference>
<name>A0A3B4B6I1_9GOBI</name>
<organism evidence="3 4">
    <name type="scientific">Periophthalmus magnuspinnatus</name>
    <dbReference type="NCBI Taxonomy" id="409849"/>
    <lineage>
        <taxon>Eukaryota</taxon>
        <taxon>Metazoa</taxon>
        <taxon>Chordata</taxon>
        <taxon>Craniata</taxon>
        <taxon>Vertebrata</taxon>
        <taxon>Euteleostomi</taxon>
        <taxon>Actinopterygii</taxon>
        <taxon>Neopterygii</taxon>
        <taxon>Teleostei</taxon>
        <taxon>Neoteleostei</taxon>
        <taxon>Acanthomorphata</taxon>
        <taxon>Gobiaria</taxon>
        <taxon>Gobiiformes</taxon>
        <taxon>Gobioidei</taxon>
        <taxon>Gobiidae</taxon>
        <taxon>Oxudercinae</taxon>
        <taxon>Periophthalmus</taxon>
    </lineage>
</organism>
<dbReference type="FunFam" id="3.10.110.10:FF:000057">
    <property type="entry name" value="eukaryotic translation initiation factor 2-alpha kinase 4"/>
    <property type="match status" value="1"/>
</dbReference>
<proteinExistence type="predicted"/>
<dbReference type="Gene3D" id="3.10.110.10">
    <property type="entry name" value="Ubiquitin Conjugating Enzyme"/>
    <property type="match status" value="1"/>
</dbReference>
<dbReference type="GO" id="GO:0005524">
    <property type="term" value="F:ATP binding"/>
    <property type="evidence" value="ECO:0007669"/>
    <property type="project" value="InterPro"/>
</dbReference>
<evidence type="ECO:0000313" key="3">
    <source>
        <dbReference type="Ensembl" id="ENSPMGP00000024156.1"/>
    </source>
</evidence>
<dbReference type="Gene3D" id="1.10.510.10">
    <property type="entry name" value="Transferase(Phosphotransferase) domain 1"/>
    <property type="match status" value="1"/>
</dbReference>
<dbReference type="Gene3D" id="3.30.200.20">
    <property type="entry name" value="Phosphorylase Kinase, domain 1"/>
    <property type="match status" value="1"/>
</dbReference>
<dbReference type="Proteomes" id="UP000261520">
    <property type="component" value="Unplaced"/>
</dbReference>
<dbReference type="PROSITE" id="PS50011">
    <property type="entry name" value="PROTEIN_KINASE_DOM"/>
    <property type="match status" value="1"/>
</dbReference>
<evidence type="ECO:0008006" key="5">
    <source>
        <dbReference type="Google" id="ProtNLM"/>
    </source>
</evidence>
<dbReference type="InterPro" id="IPR006575">
    <property type="entry name" value="RWD_dom"/>
</dbReference>
<reference evidence="3" key="2">
    <citation type="submission" date="2025-09" db="UniProtKB">
        <authorList>
            <consortium name="Ensembl"/>
        </authorList>
    </citation>
    <scope>IDENTIFICATION</scope>
</reference>
<dbReference type="InterPro" id="IPR016135">
    <property type="entry name" value="UBQ-conjugating_enzyme/RWD"/>
</dbReference>
<feature type="domain" description="Protein kinase" evidence="1">
    <location>
        <begin position="209"/>
        <end position="453"/>
    </location>
</feature>
<dbReference type="GO" id="GO:0004674">
    <property type="term" value="F:protein serine/threonine kinase activity"/>
    <property type="evidence" value="ECO:0007669"/>
    <property type="project" value="TreeGrafter"/>
</dbReference>
<evidence type="ECO:0000259" key="2">
    <source>
        <dbReference type="PROSITE" id="PS50908"/>
    </source>
</evidence>
<dbReference type="CDD" id="cd23823">
    <property type="entry name" value="RWD_GCN2"/>
    <property type="match status" value="1"/>
</dbReference>
<dbReference type="PANTHER" id="PTHR24361">
    <property type="entry name" value="MITOGEN-ACTIVATED KINASE KINASE KINASE"/>
    <property type="match status" value="1"/>
</dbReference>
<dbReference type="InterPro" id="IPR053235">
    <property type="entry name" value="Ser_Thr_kinase"/>
</dbReference>
<dbReference type="AlphaFoldDB" id="A0A3B4B6I1"/>
<reference evidence="3" key="1">
    <citation type="submission" date="2025-08" db="UniProtKB">
        <authorList>
            <consortium name="Ensembl"/>
        </authorList>
    </citation>
    <scope>IDENTIFICATION</scope>
</reference>
<sequence>MSGQHTHTDGTDDYTVQQENELEALASIFGDDFQDLRNKDPWKVKRPPEVHLCLRPNGLNHKQECYVTVDLLVKCPATYPDLPPELELKNAKGLSNEILQNLQREITNLATARCGEVMIYELADHIQGFLSEHNKPPSRSFHEEMLKNQRRQQEKKALEEQQKMDLQRDTVGEDNHRAQELLNFSSTTFGELAVHKGKNLGDERLGRSVHYGFEVNSGDFVVIYEWSLRWSKKMGKFFTSQEKGKIENCKKQIHGAENELNSLLRLEHPNLVHYMALSSTEKEDCIIINLLVEHVSGTSLNQHLKTQMPVSLDKLCLYTSQLLFALDYLHCNSVVHKQLGASSVIVDSEGNVRLTDYSLSKRFADICKEDIFEQSHVRFSEATAMPTKTGKKGDVWNLGLMLLSLSQGKEVTEYPVTVPTSLPADFQDFLQKCLCLNDGERWTPQQLLEHSFLKPPSPKLSPHCQDASPEDLVDFASTVIPQSHILNAPFSSGVQRQFSRYFNEFEELQLLGKGAFGAVIKVIKNNFYVSILFQFLTVSCLFRFKTNWTAATML</sequence>
<keyword evidence="4" id="KW-1185">Reference proteome</keyword>